<keyword evidence="4 6" id="KW-0539">Nucleus</keyword>
<feature type="region of interest" description="Disordered" evidence="8">
    <location>
        <begin position="386"/>
        <end position="477"/>
    </location>
</feature>
<evidence type="ECO:0000256" key="6">
    <source>
        <dbReference type="PROSITE-ProRule" id="PRU00267"/>
    </source>
</evidence>
<feature type="compositionally biased region" description="Acidic residues" evidence="8">
    <location>
        <begin position="397"/>
        <end position="406"/>
    </location>
</feature>
<dbReference type="Gene3D" id="1.10.30.10">
    <property type="entry name" value="High mobility group box domain"/>
    <property type="match status" value="1"/>
</dbReference>
<dbReference type="PROSITE" id="PS51011">
    <property type="entry name" value="ARID"/>
    <property type="match status" value="1"/>
</dbReference>
<dbReference type="SMART" id="SM01014">
    <property type="entry name" value="ARID"/>
    <property type="match status" value="1"/>
</dbReference>
<keyword evidence="2 6" id="KW-0238">DNA-binding</keyword>
<reference evidence="11 12" key="1">
    <citation type="submission" date="2020-06" db="EMBL/GenBank/DDBJ databases">
        <title>Transcriptomic and genomic resources for Thalictrum thalictroides and T. hernandezii: Facilitating candidate gene discovery in an emerging model plant lineage.</title>
        <authorList>
            <person name="Arias T."/>
            <person name="Riano-Pachon D.M."/>
            <person name="Di Stilio V.S."/>
        </authorList>
    </citation>
    <scope>NUCLEOTIDE SEQUENCE [LARGE SCALE GENOMIC DNA]</scope>
    <source>
        <strain evidence="12">cv. WT478/WT964</strain>
        <tissue evidence="11">Leaves</tissue>
    </source>
</reference>
<evidence type="ECO:0000256" key="2">
    <source>
        <dbReference type="ARBA" id="ARBA00023125"/>
    </source>
</evidence>
<dbReference type="PROSITE" id="PS50118">
    <property type="entry name" value="HMG_BOX_2"/>
    <property type="match status" value="1"/>
</dbReference>
<dbReference type="OrthoDB" id="338531at2759"/>
<dbReference type="SMART" id="SM00398">
    <property type="entry name" value="HMG"/>
    <property type="match status" value="1"/>
</dbReference>
<feature type="compositionally biased region" description="Basic and acidic residues" evidence="8">
    <location>
        <begin position="459"/>
        <end position="477"/>
    </location>
</feature>
<dbReference type="Pfam" id="PF00505">
    <property type="entry name" value="HMG_box"/>
    <property type="match status" value="1"/>
</dbReference>
<feature type="DNA-binding region" description="HMG box" evidence="6">
    <location>
        <begin position="284"/>
        <end position="351"/>
    </location>
</feature>
<feature type="coiled-coil region" evidence="7">
    <location>
        <begin position="333"/>
        <end position="360"/>
    </location>
</feature>
<dbReference type="PANTHER" id="PTHR46691">
    <property type="entry name" value="HIGH MOBILITY GROUP B PROTEIN 9"/>
    <property type="match status" value="1"/>
</dbReference>
<evidence type="ECO:0000259" key="10">
    <source>
        <dbReference type="PROSITE" id="PS51011"/>
    </source>
</evidence>
<keyword evidence="3" id="KW-0804">Transcription</keyword>
<dbReference type="PANTHER" id="PTHR46691:SF3">
    <property type="entry name" value="HIGH MOBILITY GROUP B PROTEIN 15"/>
    <property type="match status" value="1"/>
</dbReference>
<dbReference type="Proteomes" id="UP000554482">
    <property type="component" value="Unassembled WGS sequence"/>
</dbReference>
<dbReference type="GO" id="GO:0003677">
    <property type="term" value="F:DNA binding"/>
    <property type="evidence" value="ECO:0007669"/>
    <property type="project" value="UniProtKB-UniRule"/>
</dbReference>
<dbReference type="InterPro" id="IPR045303">
    <property type="entry name" value="ARID_HMGB9-like"/>
</dbReference>
<evidence type="ECO:0000259" key="9">
    <source>
        <dbReference type="PROSITE" id="PS50118"/>
    </source>
</evidence>
<evidence type="ECO:0000313" key="11">
    <source>
        <dbReference type="EMBL" id="KAF5192650.1"/>
    </source>
</evidence>
<dbReference type="EMBL" id="JABWDY010021101">
    <property type="protein sequence ID" value="KAF5192650.1"/>
    <property type="molecule type" value="Genomic_DNA"/>
</dbReference>
<evidence type="ECO:0000256" key="4">
    <source>
        <dbReference type="ARBA" id="ARBA00023242"/>
    </source>
</evidence>
<evidence type="ECO:0000256" key="7">
    <source>
        <dbReference type="SAM" id="Coils"/>
    </source>
</evidence>
<dbReference type="InterPro" id="IPR036910">
    <property type="entry name" value="HMG_box_dom_sf"/>
</dbReference>
<evidence type="ECO:0000256" key="8">
    <source>
        <dbReference type="SAM" id="MobiDB-lite"/>
    </source>
</evidence>
<dbReference type="FunFam" id="1.10.30.10:FF:000055">
    <property type="entry name" value="High mobility group B protein 15"/>
    <property type="match status" value="1"/>
</dbReference>
<feature type="domain" description="ARID" evidence="10">
    <location>
        <begin position="58"/>
        <end position="149"/>
    </location>
</feature>
<evidence type="ECO:0000313" key="12">
    <source>
        <dbReference type="Proteomes" id="UP000554482"/>
    </source>
</evidence>
<keyword evidence="7" id="KW-0175">Coiled coil</keyword>
<dbReference type="InterPro" id="IPR009071">
    <property type="entry name" value="HMG_box_dom"/>
</dbReference>
<name>A0A7J6W7Y3_THATH</name>
<organism evidence="11 12">
    <name type="scientific">Thalictrum thalictroides</name>
    <name type="common">Rue-anemone</name>
    <name type="synonym">Anemone thalictroides</name>
    <dbReference type="NCBI Taxonomy" id="46969"/>
    <lineage>
        <taxon>Eukaryota</taxon>
        <taxon>Viridiplantae</taxon>
        <taxon>Streptophyta</taxon>
        <taxon>Embryophyta</taxon>
        <taxon>Tracheophyta</taxon>
        <taxon>Spermatophyta</taxon>
        <taxon>Magnoliopsida</taxon>
        <taxon>Ranunculales</taxon>
        <taxon>Ranunculaceae</taxon>
        <taxon>Thalictroideae</taxon>
        <taxon>Thalictrum</taxon>
    </lineage>
</organism>
<dbReference type="SUPFAM" id="SSF46774">
    <property type="entry name" value="ARID-like"/>
    <property type="match status" value="1"/>
</dbReference>
<feature type="region of interest" description="Disordered" evidence="8">
    <location>
        <begin position="264"/>
        <end position="291"/>
    </location>
</feature>
<keyword evidence="12" id="KW-1185">Reference proteome</keyword>
<dbReference type="Pfam" id="PF01388">
    <property type="entry name" value="ARID"/>
    <property type="match status" value="1"/>
</dbReference>
<dbReference type="CDD" id="cd16872">
    <property type="entry name" value="ARID_HMGB9-like"/>
    <property type="match status" value="1"/>
</dbReference>
<dbReference type="GO" id="GO:0005634">
    <property type="term" value="C:nucleus"/>
    <property type="evidence" value="ECO:0007669"/>
    <property type="project" value="UniProtKB-UniRule"/>
</dbReference>
<feature type="compositionally biased region" description="Polar residues" evidence="8">
    <location>
        <begin position="438"/>
        <end position="450"/>
    </location>
</feature>
<gene>
    <name evidence="11" type="ORF">FRX31_017762</name>
</gene>
<feature type="compositionally biased region" description="Polar residues" evidence="8">
    <location>
        <begin position="412"/>
        <end position="422"/>
    </location>
</feature>
<dbReference type="AlphaFoldDB" id="A0A7J6W7Y3"/>
<dbReference type="InterPro" id="IPR001606">
    <property type="entry name" value="ARID_dom"/>
</dbReference>
<dbReference type="SMART" id="SM00501">
    <property type="entry name" value="BRIGHT"/>
    <property type="match status" value="1"/>
</dbReference>
<feature type="domain" description="HMG box" evidence="9">
    <location>
        <begin position="284"/>
        <end position="351"/>
    </location>
</feature>
<dbReference type="SUPFAM" id="SSF47095">
    <property type="entry name" value="HMG-box"/>
    <property type="match status" value="1"/>
</dbReference>
<dbReference type="InterPro" id="IPR036431">
    <property type="entry name" value="ARID_dom_sf"/>
</dbReference>
<evidence type="ECO:0000256" key="5">
    <source>
        <dbReference type="ARBA" id="ARBA00054600"/>
    </source>
</evidence>
<dbReference type="FunFam" id="1.10.150.60:FF:000022">
    <property type="entry name" value="High mobility group B protein 15"/>
    <property type="match status" value="1"/>
</dbReference>
<proteinExistence type="predicted"/>
<accession>A0A7J6W7Y3</accession>
<comment type="function">
    <text evidence="5">Binds preferentially DNA with A/T-rich content.</text>
</comment>
<comment type="caution">
    <text evidence="11">The sequence shown here is derived from an EMBL/GenBank/DDBJ whole genome shotgun (WGS) entry which is preliminary data.</text>
</comment>
<evidence type="ECO:0000256" key="1">
    <source>
        <dbReference type="ARBA" id="ARBA00023015"/>
    </source>
</evidence>
<dbReference type="Gene3D" id="1.10.150.60">
    <property type="entry name" value="ARID DNA-binding domain"/>
    <property type="match status" value="1"/>
</dbReference>
<dbReference type="CDD" id="cd22009">
    <property type="entry name" value="HMG-box_AtHMGB9-like"/>
    <property type="match status" value="1"/>
</dbReference>
<protein>
    <submittedName>
        <fullName evidence="11">High mobility group b protein</fullName>
    </submittedName>
</protein>
<keyword evidence="1" id="KW-0805">Transcription regulation</keyword>
<feature type="compositionally biased region" description="Basic and acidic residues" evidence="8">
    <location>
        <begin position="424"/>
        <end position="434"/>
    </location>
</feature>
<sequence length="477" mass="53259">MVTEKADASGSSSGKELALLPCSSAVPSSSYPAMSADVAASSKHYVYPQPLAKYEDIVANPKVFMNTLENLHATMRTKFMIPIIGGKELDLHRLFVEVTSRGGIEKVVRERRWKEITSVFKFPSTATNASFILRKYYCSLIHHYEQLYYFRAKGWSRSDPDTLPSPSPTTIPVQGSIAAVPSSSEAQVAAVQQQTKASSSLGSPVVGVIDGKFEHGYLVTVSVGTQKLHGVLYHISDHQNGQALQYPIFNANANNIAKGTAPLAVRRRRRRKKSEMKKRDPAHPKPNRSGYNFFFQEHHARLKPLHPGKDREISKMIGGLWSKLTETEKAVYQEKGVKDKERYQSELQEYRERLKTGQIIGDAVPIQQRHAVPEVARVEVSYQKMEVDEDKLNGKEDESDEEDQMDADSPHTPENGSSLSGSDSEEKTADKDSEMETETSVGVQSKTELSNVAAEDDEVRIKEQKVEPERDVHDLNL</sequence>
<evidence type="ECO:0000256" key="3">
    <source>
        <dbReference type="ARBA" id="ARBA00023163"/>
    </source>
</evidence>
<feature type="compositionally biased region" description="Basic residues" evidence="8">
    <location>
        <begin position="265"/>
        <end position="276"/>
    </location>
</feature>